<accession>A0A8F9XGB1</accession>
<dbReference type="Gene3D" id="1.10.260.40">
    <property type="entry name" value="lambda repressor-like DNA-binding domains"/>
    <property type="match status" value="1"/>
</dbReference>
<keyword evidence="1" id="KW-0805">Transcription regulation</keyword>
<dbReference type="PANTHER" id="PTHR30146:SF109">
    <property type="entry name" value="HTH-TYPE TRANSCRIPTIONAL REGULATOR GALS"/>
    <property type="match status" value="1"/>
</dbReference>
<proteinExistence type="predicted"/>
<dbReference type="InterPro" id="IPR010982">
    <property type="entry name" value="Lambda_DNA-bd_dom_sf"/>
</dbReference>
<dbReference type="EMBL" id="CP080507">
    <property type="protein sequence ID" value="QYM78982.1"/>
    <property type="molecule type" value="Genomic_DNA"/>
</dbReference>
<keyword evidence="2" id="KW-0238">DNA-binding</keyword>
<reference evidence="5" key="1">
    <citation type="submission" date="2021-08" db="EMBL/GenBank/DDBJ databases">
        <title>Genome of a novel bacterium of the phylum Verrucomicrobia, Oleiharenicola sp. KSB-15.</title>
        <authorList>
            <person name="Chung J.-H."/>
            <person name="Ahn J.-H."/>
            <person name="Yoon Y."/>
            <person name="Kim D.-Y."/>
            <person name="An S.-H."/>
            <person name="Park I."/>
            <person name="Yeon J."/>
        </authorList>
    </citation>
    <scope>NUCLEOTIDE SEQUENCE</scope>
    <source>
        <strain evidence="5">KSB-15</strain>
    </source>
</reference>
<keyword evidence="6" id="KW-1185">Reference proteome</keyword>
<evidence type="ECO:0000256" key="2">
    <source>
        <dbReference type="ARBA" id="ARBA00023125"/>
    </source>
</evidence>
<dbReference type="Pfam" id="PF13377">
    <property type="entry name" value="Peripla_BP_3"/>
    <property type="match status" value="1"/>
</dbReference>
<dbReference type="InterPro" id="IPR028082">
    <property type="entry name" value="Peripla_BP_I"/>
</dbReference>
<dbReference type="GO" id="GO:0000976">
    <property type="term" value="F:transcription cis-regulatory region binding"/>
    <property type="evidence" value="ECO:0007669"/>
    <property type="project" value="TreeGrafter"/>
</dbReference>
<protein>
    <submittedName>
        <fullName evidence="5">LacI family transcriptional regulator</fullName>
    </submittedName>
</protein>
<name>A0A8F9XGB1_9BACT</name>
<dbReference type="AlphaFoldDB" id="A0A8F9XGB1"/>
<evidence type="ECO:0000259" key="4">
    <source>
        <dbReference type="Pfam" id="PF13377"/>
    </source>
</evidence>
<dbReference type="SUPFAM" id="SSF47413">
    <property type="entry name" value="lambda repressor-like DNA-binding domains"/>
    <property type="match status" value="1"/>
</dbReference>
<sequence>MTARKKVSQQRIARDLKVSQALVSLALNGRKDGIHAETYQRIWTHALSLGYEPKGMNLERSPTPARSQQIGFILRAGLSIHTQGSYFSHVLHGLHTELAEQGYAAVFLGTEDTLTAERLAHFFRPRHAPAGVVLFGEVSAAFLQALRAQTGNVVAVSARHPGFCHSVVGNEPQALQLLVQHLWELGHRRIGWLGGNVGLGRHEARHAAFVSALEACGGREDERYRVYLKQADRAEGAQAIEELLPLAKRKDFPTAFITYNTLMAAGAAMAWLREGGKIPGECSIAAADNSRLAQVEKPRLTVAGTDPEKLGQAAARLLLDVIGRDDESLHDLILPSEFVAGESTGTAKR</sequence>
<dbReference type="Proteomes" id="UP000825051">
    <property type="component" value="Chromosome"/>
</dbReference>
<evidence type="ECO:0000256" key="3">
    <source>
        <dbReference type="ARBA" id="ARBA00023163"/>
    </source>
</evidence>
<gene>
    <name evidence="5" type="ORF">K0B96_17020</name>
</gene>
<evidence type="ECO:0000313" key="5">
    <source>
        <dbReference type="EMBL" id="QYM78982.1"/>
    </source>
</evidence>
<dbReference type="InterPro" id="IPR000843">
    <property type="entry name" value="HTH_LacI"/>
</dbReference>
<dbReference type="Gene3D" id="3.40.50.2300">
    <property type="match status" value="2"/>
</dbReference>
<dbReference type="CDD" id="cd06267">
    <property type="entry name" value="PBP1_LacI_sugar_binding-like"/>
    <property type="match status" value="1"/>
</dbReference>
<dbReference type="InterPro" id="IPR046335">
    <property type="entry name" value="LacI/GalR-like_sensor"/>
</dbReference>
<dbReference type="PANTHER" id="PTHR30146">
    <property type="entry name" value="LACI-RELATED TRANSCRIPTIONAL REPRESSOR"/>
    <property type="match status" value="1"/>
</dbReference>
<dbReference type="SUPFAM" id="SSF53822">
    <property type="entry name" value="Periplasmic binding protein-like I"/>
    <property type="match status" value="1"/>
</dbReference>
<evidence type="ECO:0000313" key="6">
    <source>
        <dbReference type="Proteomes" id="UP000825051"/>
    </source>
</evidence>
<dbReference type="GO" id="GO:0003700">
    <property type="term" value="F:DNA-binding transcription factor activity"/>
    <property type="evidence" value="ECO:0007669"/>
    <property type="project" value="TreeGrafter"/>
</dbReference>
<keyword evidence="3" id="KW-0804">Transcription</keyword>
<dbReference type="RefSeq" id="WP_220162239.1">
    <property type="nucleotide sequence ID" value="NZ_CP080507.1"/>
</dbReference>
<dbReference type="CDD" id="cd01392">
    <property type="entry name" value="HTH_LacI"/>
    <property type="match status" value="1"/>
</dbReference>
<feature type="domain" description="Transcriptional regulator LacI/GalR-like sensor" evidence="4">
    <location>
        <begin position="179"/>
        <end position="344"/>
    </location>
</feature>
<organism evidence="5 6">
    <name type="scientific">Horticoccus luteus</name>
    <dbReference type="NCBI Taxonomy" id="2862869"/>
    <lineage>
        <taxon>Bacteria</taxon>
        <taxon>Pseudomonadati</taxon>
        <taxon>Verrucomicrobiota</taxon>
        <taxon>Opitutia</taxon>
        <taxon>Opitutales</taxon>
        <taxon>Opitutaceae</taxon>
        <taxon>Horticoccus</taxon>
    </lineage>
</organism>
<evidence type="ECO:0000256" key="1">
    <source>
        <dbReference type="ARBA" id="ARBA00023015"/>
    </source>
</evidence>
<dbReference type="KEGG" id="ole:K0B96_17020"/>